<dbReference type="AlphaFoldDB" id="A0A7J5U1Y4"/>
<dbReference type="RefSeq" id="WP_152123395.1">
    <property type="nucleotide sequence ID" value="NZ_WELI01000002.1"/>
</dbReference>
<evidence type="ECO:0000313" key="1">
    <source>
        <dbReference type="EMBL" id="KAB7731803.1"/>
    </source>
</evidence>
<protein>
    <recommendedName>
        <fullName evidence="3">T9SS type A sorting domain-containing protein</fullName>
    </recommendedName>
</protein>
<organism evidence="1 2">
    <name type="scientific">Rudanella paleaurantiibacter</name>
    <dbReference type="NCBI Taxonomy" id="2614655"/>
    <lineage>
        <taxon>Bacteria</taxon>
        <taxon>Pseudomonadati</taxon>
        <taxon>Bacteroidota</taxon>
        <taxon>Cytophagia</taxon>
        <taxon>Cytophagales</taxon>
        <taxon>Cytophagaceae</taxon>
        <taxon>Rudanella</taxon>
    </lineage>
</organism>
<sequence>MKTVIKSILLGLSLFVAFCALLFVSASAVEARPIKRDNNAITTVRHAAFAVSAGRVLNVNVEKPAGEALRVEFTNSEGRVMAEQFVSKQAGAYSMKFNIEQLPDGVYQVRIMGKEKVGEYSFTLKSPEQQPTRQLSIQ</sequence>
<proteinExistence type="predicted"/>
<keyword evidence="2" id="KW-1185">Reference proteome</keyword>
<dbReference type="EMBL" id="WELI01000002">
    <property type="protein sequence ID" value="KAB7731803.1"/>
    <property type="molecule type" value="Genomic_DNA"/>
</dbReference>
<evidence type="ECO:0000313" key="2">
    <source>
        <dbReference type="Proteomes" id="UP000488299"/>
    </source>
</evidence>
<gene>
    <name evidence="1" type="ORF">F5984_06140</name>
</gene>
<comment type="caution">
    <text evidence="1">The sequence shown here is derived from an EMBL/GenBank/DDBJ whole genome shotgun (WGS) entry which is preliminary data.</text>
</comment>
<accession>A0A7J5U1Y4</accession>
<dbReference type="Proteomes" id="UP000488299">
    <property type="component" value="Unassembled WGS sequence"/>
</dbReference>
<reference evidence="1 2" key="1">
    <citation type="submission" date="2019-10" db="EMBL/GenBank/DDBJ databases">
        <title>Rudanella paleaurantiibacter sp. nov., isolated from sludge.</title>
        <authorList>
            <person name="Xu S.Q."/>
        </authorList>
    </citation>
    <scope>NUCLEOTIDE SEQUENCE [LARGE SCALE GENOMIC DNA]</scope>
    <source>
        <strain evidence="1 2">HX-22-17</strain>
    </source>
</reference>
<evidence type="ECO:0008006" key="3">
    <source>
        <dbReference type="Google" id="ProtNLM"/>
    </source>
</evidence>
<name>A0A7J5U1Y4_9BACT</name>